<protein>
    <submittedName>
        <fullName evidence="3">Uncharacterized protein</fullName>
    </submittedName>
</protein>
<dbReference type="InterPro" id="IPR001563">
    <property type="entry name" value="Peptidase_S10"/>
</dbReference>
<dbReference type="PANTHER" id="PTHR11802:SF461">
    <property type="entry name" value="OS02G0687900 PROTEIN"/>
    <property type="match status" value="1"/>
</dbReference>
<dbReference type="Pfam" id="PF00450">
    <property type="entry name" value="Peptidase_S10"/>
    <property type="match status" value="2"/>
</dbReference>
<dbReference type="GO" id="GO:0006508">
    <property type="term" value="P:proteolysis"/>
    <property type="evidence" value="ECO:0007669"/>
    <property type="project" value="InterPro"/>
</dbReference>
<keyword evidence="2" id="KW-0732">Signal</keyword>
<proteinExistence type="inferred from homology"/>
<dbReference type="Proteomes" id="UP000775213">
    <property type="component" value="Unassembled WGS sequence"/>
</dbReference>
<dbReference type="GO" id="GO:0019748">
    <property type="term" value="P:secondary metabolic process"/>
    <property type="evidence" value="ECO:0007669"/>
    <property type="project" value="TreeGrafter"/>
</dbReference>
<dbReference type="AlphaFoldDB" id="A0AAV7HFA2"/>
<keyword evidence="4" id="KW-1185">Reference proteome</keyword>
<comment type="caution">
    <text evidence="3">The sequence shown here is derived from an EMBL/GenBank/DDBJ whole genome shotgun (WGS) entry which is preliminary data.</text>
</comment>
<dbReference type="SUPFAM" id="SSF53474">
    <property type="entry name" value="alpha/beta-Hydrolases"/>
    <property type="match status" value="1"/>
</dbReference>
<evidence type="ECO:0000313" key="3">
    <source>
        <dbReference type="EMBL" id="KAH0466794.1"/>
    </source>
</evidence>
<dbReference type="GO" id="GO:0016747">
    <property type="term" value="F:acyltransferase activity, transferring groups other than amino-acyl groups"/>
    <property type="evidence" value="ECO:0007669"/>
    <property type="project" value="TreeGrafter"/>
</dbReference>
<accession>A0AAV7HFA2</accession>
<dbReference type="InterPro" id="IPR029058">
    <property type="entry name" value="AB_hydrolase_fold"/>
</dbReference>
<dbReference type="Gene3D" id="3.40.50.1820">
    <property type="entry name" value="alpha/beta hydrolase"/>
    <property type="match status" value="1"/>
</dbReference>
<comment type="similarity">
    <text evidence="1">Belongs to the peptidase S10 family.</text>
</comment>
<organism evidence="3 4">
    <name type="scientific">Dendrobium chrysotoxum</name>
    <name type="common">Orchid</name>
    <dbReference type="NCBI Taxonomy" id="161865"/>
    <lineage>
        <taxon>Eukaryota</taxon>
        <taxon>Viridiplantae</taxon>
        <taxon>Streptophyta</taxon>
        <taxon>Embryophyta</taxon>
        <taxon>Tracheophyta</taxon>
        <taxon>Spermatophyta</taxon>
        <taxon>Magnoliopsida</taxon>
        <taxon>Liliopsida</taxon>
        <taxon>Asparagales</taxon>
        <taxon>Orchidaceae</taxon>
        <taxon>Epidendroideae</taxon>
        <taxon>Malaxideae</taxon>
        <taxon>Dendrobiinae</taxon>
        <taxon>Dendrobium</taxon>
    </lineage>
</organism>
<gene>
    <name evidence="3" type="ORF">IEQ34_004032</name>
</gene>
<dbReference type="GO" id="GO:0004185">
    <property type="term" value="F:serine-type carboxypeptidase activity"/>
    <property type="evidence" value="ECO:0007669"/>
    <property type="project" value="InterPro"/>
</dbReference>
<dbReference type="PRINTS" id="PR00724">
    <property type="entry name" value="CRBOXYPTASEC"/>
</dbReference>
<feature type="chain" id="PRO_5043865860" evidence="2">
    <location>
        <begin position="27"/>
        <end position="599"/>
    </location>
</feature>
<name>A0AAV7HFA2_DENCH</name>
<sequence>MSMNCSLVRLLLLLVFSSSLMLCILAAATITHLPGFNGALPFHLETGYVSLDEVTQAELFYYFVESERKPSEDPLILWLTGGPGCTSFYGLAREIGPIRFKVAPYNGTLPMLVYNPYAWTKISNVIFLDWPAMTGFSFLRNDESYRADDIKSSKEIYNFLKQWLLDHPHFLSNPFYVGGNSYGGKMVPIVAHKVAEGIGEGQHPLINLQDDLLKVHAGEPGFNKEGQAPTKLKEIGGHGGLSERRGDFLGDKISNHVGGVDGGFTGYICNNPITSTILDINSRVPYAHGMGIISDELFQAIQRSCPGEDYKRPRTGPCIEQIKIFRGFVNELMMDNFLTKKCEGESIRPELSNAAEADRSILKQKSTVLRSPPPIPDIECSTYPSYLAYYWANDNDTRAALHVKEGTVKEWQICRADFPYDYALINSSVPYHHDLIARGYRALVFSGDHDLGVPFLGTMEWIGSLNLSIIEPWRSWHVNGQVGGYTVRYSNNLTYATVKGGGHEPAKDRNMETSALFTRWISHKSLWLFVTRETSNKKRKKKKNLSHFSNLKKNSFTLYKFFLSSDKLKNNFNAYRANVLLNLCCELFQIISFLVRRGE</sequence>
<evidence type="ECO:0000313" key="4">
    <source>
        <dbReference type="Proteomes" id="UP000775213"/>
    </source>
</evidence>
<dbReference type="EMBL" id="JAGFBR010000005">
    <property type="protein sequence ID" value="KAH0466794.1"/>
    <property type="molecule type" value="Genomic_DNA"/>
</dbReference>
<reference evidence="3 4" key="1">
    <citation type="journal article" date="2021" name="Hortic Res">
        <title>Chromosome-scale assembly of the Dendrobium chrysotoxum genome enhances the understanding of orchid evolution.</title>
        <authorList>
            <person name="Zhang Y."/>
            <person name="Zhang G.Q."/>
            <person name="Zhang D."/>
            <person name="Liu X.D."/>
            <person name="Xu X.Y."/>
            <person name="Sun W.H."/>
            <person name="Yu X."/>
            <person name="Zhu X."/>
            <person name="Wang Z.W."/>
            <person name="Zhao X."/>
            <person name="Zhong W.Y."/>
            <person name="Chen H."/>
            <person name="Yin W.L."/>
            <person name="Huang T."/>
            <person name="Niu S.C."/>
            <person name="Liu Z.J."/>
        </authorList>
    </citation>
    <scope>NUCLEOTIDE SEQUENCE [LARGE SCALE GENOMIC DNA]</scope>
    <source>
        <strain evidence="3">Lindl</strain>
    </source>
</reference>
<dbReference type="PANTHER" id="PTHR11802">
    <property type="entry name" value="SERINE PROTEASE FAMILY S10 SERINE CARBOXYPEPTIDASE"/>
    <property type="match status" value="1"/>
</dbReference>
<evidence type="ECO:0000256" key="2">
    <source>
        <dbReference type="SAM" id="SignalP"/>
    </source>
</evidence>
<evidence type="ECO:0000256" key="1">
    <source>
        <dbReference type="ARBA" id="ARBA00009431"/>
    </source>
</evidence>
<feature type="signal peptide" evidence="2">
    <location>
        <begin position="1"/>
        <end position="26"/>
    </location>
</feature>